<evidence type="ECO:0000256" key="4">
    <source>
        <dbReference type="ARBA" id="ARBA00023180"/>
    </source>
</evidence>
<dbReference type="RefSeq" id="XP_025030322.1">
    <property type="nucleotide sequence ID" value="XM_025174554.1"/>
</dbReference>
<evidence type="ECO:0000256" key="1">
    <source>
        <dbReference type="ARBA" id="ARBA00004613"/>
    </source>
</evidence>
<feature type="region of interest" description="Disordered" evidence="5">
    <location>
        <begin position="48"/>
        <end position="87"/>
    </location>
</feature>
<feature type="region of interest" description="Disordered" evidence="5">
    <location>
        <begin position="342"/>
        <end position="377"/>
    </location>
</feature>
<evidence type="ECO:0000259" key="6">
    <source>
        <dbReference type="Pfam" id="PF13330"/>
    </source>
</evidence>
<evidence type="ECO:0000313" key="8">
    <source>
        <dbReference type="RefSeq" id="XP_025030322.1"/>
    </source>
</evidence>
<name>A0A9F5N3X0_PYTBI</name>
<feature type="domain" description="WxxW" evidence="6">
    <location>
        <begin position="101"/>
        <end position="184"/>
    </location>
</feature>
<protein>
    <submittedName>
        <fullName evidence="8">Mucin-5AC-like</fullName>
    </submittedName>
</protein>
<reference evidence="8" key="1">
    <citation type="submission" date="2025-08" db="UniProtKB">
        <authorList>
            <consortium name="RefSeq"/>
        </authorList>
    </citation>
    <scope>IDENTIFICATION</scope>
    <source>
        <tissue evidence="8">Liver</tissue>
    </source>
</reference>
<dbReference type="Proteomes" id="UP000695026">
    <property type="component" value="Unplaced"/>
</dbReference>
<feature type="region of interest" description="Disordered" evidence="5">
    <location>
        <begin position="202"/>
        <end position="243"/>
    </location>
</feature>
<keyword evidence="7" id="KW-1185">Reference proteome</keyword>
<dbReference type="OrthoDB" id="6049857at2759"/>
<feature type="domain" description="WxxW" evidence="6">
    <location>
        <begin position="543"/>
        <end position="626"/>
    </location>
</feature>
<evidence type="ECO:0000256" key="3">
    <source>
        <dbReference type="ARBA" id="ARBA00022729"/>
    </source>
</evidence>
<dbReference type="InterPro" id="IPR039675">
    <property type="entry name" value="CILP1/CILP2"/>
</dbReference>
<evidence type="ECO:0000313" key="7">
    <source>
        <dbReference type="Proteomes" id="UP000695026"/>
    </source>
</evidence>
<proteinExistence type="predicted"/>
<dbReference type="GO" id="GO:0005576">
    <property type="term" value="C:extracellular region"/>
    <property type="evidence" value="ECO:0007669"/>
    <property type="project" value="UniProtKB-SubCell"/>
</dbReference>
<evidence type="ECO:0000256" key="2">
    <source>
        <dbReference type="ARBA" id="ARBA00022525"/>
    </source>
</evidence>
<dbReference type="InterPro" id="IPR025155">
    <property type="entry name" value="WxxW_domain"/>
</dbReference>
<dbReference type="AlphaFoldDB" id="A0A9F5N3X0"/>
<evidence type="ECO:0000256" key="5">
    <source>
        <dbReference type="SAM" id="MobiDB-lite"/>
    </source>
</evidence>
<feature type="compositionally biased region" description="Polar residues" evidence="5">
    <location>
        <begin position="48"/>
        <end position="59"/>
    </location>
</feature>
<dbReference type="OMA" id="QHECEEE"/>
<keyword evidence="3" id="KW-0732">Signal</keyword>
<organism evidence="7 8">
    <name type="scientific">Python bivittatus</name>
    <name type="common">Burmese python</name>
    <name type="synonym">Python molurus bivittatus</name>
    <dbReference type="NCBI Taxonomy" id="176946"/>
    <lineage>
        <taxon>Eukaryota</taxon>
        <taxon>Metazoa</taxon>
        <taxon>Chordata</taxon>
        <taxon>Craniata</taxon>
        <taxon>Vertebrata</taxon>
        <taxon>Euteleostomi</taxon>
        <taxon>Lepidosauria</taxon>
        <taxon>Squamata</taxon>
        <taxon>Bifurcata</taxon>
        <taxon>Unidentata</taxon>
        <taxon>Episquamata</taxon>
        <taxon>Toxicofera</taxon>
        <taxon>Serpentes</taxon>
        <taxon>Henophidia</taxon>
        <taxon>Pythonidae</taxon>
        <taxon>Python</taxon>
    </lineage>
</organism>
<feature type="domain" description="WxxW" evidence="6">
    <location>
        <begin position="404"/>
        <end position="487"/>
    </location>
</feature>
<dbReference type="Pfam" id="PF13330">
    <property type="entry name" value="Mucin2_WxxW"/>
    <property type="match status" value="4"/>
</dbReference>
<gene>
    <name evidence="8" type="primary">LOC103054451</name>
</gene>
<dbReference type="PANTHER" id="PTHR15031">
    <property type="entry name" value="CARTILAGE INTERMEDIATE LAYER PROTEIN CLIP"/>
    <property type="match status" value="1"/>
</dbReference>
<accession>A0A9F5N3X0</accession>
<dbReference type="KEGG" id="pbi:103054451"/>
<dbReference type="GeneID" id="103054451"/>
<feature type="compositionally biased region" description="Polar residues" evidence="5">
    <location>
        <begin position="356"/>
        <end position="369"/>
    </location>
</feature>
<comment type="subcellular location">
    <subcellularLocation>
        <location evidence="1">Secreted</location>
    </subcellularLocation>
</comment>
<keyword evidence="4" id="KW-0325">Glycoprotein</keyword>
<feature type="compositionally biased region" description="Acidic residues" evidence="5">
    <location>
        <begin position="61"/>
        <end position="77"/>
    </location>
</feature>
<dbReference type="PANTHER" id="PTHR15031:SF4">
    <property type="entry name" value="CARTILAGE INTERMEDIATE LAYER PROTEIN 1"/>
    <property type="match status" value="1"/>
</dbReference>
<feature type="domain" description="WxxW" evidence="6">
    <location>
        <begin position="251"/>
        <end position="334"/>
    </location>
</feature>
<keyword evidence="2" id="KW-0964">Secreted</keyword>
<sequence length="644" mass="71320">MEDQDLKRRLYWSPLQRLILSVPRDQRKSAESPQKNFFPLNKTWTFQHHGQQQEPTSFSLPDDDDQHECEEEEEEEGVTAPAPTLDSEQILTQGPQKVCYTRWFNQDDPVDSGDYELIADILYRNPSEMCLLPKAIEVQTLNGTPASETGQNFAVKQAKIGFICLNIMQEKGQWCHDYRVRFLCPQAFCSGGQEAITSPVPASPLEQVQSTSEIPVKGGQDQSPPGPNSTVGQVQSTPQSTEQESPSVCQTIWFNQDNPSGEGDQELLVDLQRLNPHQICSEPLQIEVQTIDGIPASETGQHFAINDANVGFSCINAEQGKGQRCHDYRVRFTCSWSFCKGSQELSTPRPKPLTSLAPTSTLAQNQSAPQFPVEGSSLEPVTVLTPTTPEIKIGAQVEEQACKTPWFDRDDPSGTGDYELLPDLMDEYPDALCLQPVGIEIQTWDGVPASETGQHFTINDASHGFACINAQQRKGVLCLDYQVRFFCPNSFCKKDQSEQSSTSFSPTTLDQMTSTLLQSSTQGQVQTELDTATSQSPAPVCKTKWINQDNPSGTGDFELVYYIRKAHPEALCIKPLAIEVQTVNGIPASQTGQLFARIDAINGFACINADQGKRGFCRDYKVRFVCPDSFCSGDDQKDENVKTG</sequence>
<feature type="compositionally biased region" description="Polar residues" evidence="5">
    <location>
        <begin position="220"/>
        <end position="243"/>
    </location>
</feature>